<dbReference type="GO" id="GO:0006355">
    <property type="term" value="P:regulation of DNA-templated transcription"/>
    <property type="evidence" value="ECO:0007669"/>
    <property type="project" value="InterPro"/>
</dbReference>
<dbReference type="CDD" id="cd17535">
    <property type="entry name" value="REC_NarL-like"/>
    <property type="match status" value="1"/>
</dbReference>
<name>A0A0S4LBM6_9BACT</name>
<dbReference type="EMBL" id="CZQA01000001">
    <property type="protein sequence ID" value="CUS34138.1"/>
    <property type="molecule type" value="Genomic_DNA"/>
</dbReference>
<evidence type="ECO:0000256" key="1">
    <source>
        <dbReference type="ARBA" id="ARBA00022553"/>
    </source>
</evidence>
<evidence type="ECO:0000313" key="7">
    <source>
        <dbReference type="Proteomes" id="UP000199032"/>
    </source>
</evidence>
<keyword evidence="2" id="KW-0238">DNA-binding</keyword>
<dbReference type="PROSITE" id="PS00622">
    <property type="entry name" value="HTH_LUXR_1"/>
    <property type="match status" value="1"/>
</dbReference>
<dbReference type="SUPFAM" id="SSF46894">
    <property type="entry name" value="C-terminal effector domain of the bipartite response regulators"/>
    <property type="match status" value="1"/>
</dbReference>
<evidence type="ECO:0000313" key="6">
    <source>
        <dbReference type="EMBL" id="CUS34138.1"/>
    </source>
</evidence>
<dbReference type="RefSeq" id="WP_090745933.1">
    <property type="nucleotide sequence ID" value="NZ_CZQA01000001.1"/>
</dbReference>
<dbReference type="PANTHER" id="PTHR43214">
    <property type="entry name" value="TWO-COMPONENT RESPONSE REGULATOR"/>
    <property type="match status" value="1"/>
</dbReference>
<dbReference type="SMART" id="SM00421">
    <property type="entry name" value="HTH_LUXR"/>
    <property type="match status" value="1"/>
</dbReference>
<dbReference type="GO" id="GO:0003677">
    <property type="term" value="F:DNA binding"/>
    <property type="evidence" value="ECO:0007669"/>
    <property type="project" value="UniProtKB-KW"/>
</dbReference>
<dbReference type="CDD" id="cd06170">
    <property type="entry name" value="LuxR_C_like"/>
    <property type="match status" value="1"/>
</dbReference>
<feature type="domain" description="Response regulatory" evidence="5">
    <location>
        <begin position="2"/>
        <end position="118"/>
    </location>
</feature>
<dbReference type="InterPro" id="IPR011006">
    <property type="entry name" value="CheY-like_superfamily"/>
</dbReference>
<dbReference type="PANTHER" id="PTHR43214:SF43">
    <property type="entry name" value="TWO-COMPONENT RESPONSE REGULATOR"/>
    <property type="match status" value="1"/>
</dbReference>
<evidence type="ECO:0000259" key="4">
    <source>
        <dbReference type="PROSITE" id="PS50043"/>
    </source>
</evidence>
<feature type="domain" description="HTH luxR-type" evidence="4">
    <location>
        <begin position="141"/>
        <end position="206"/>
    </location>
</feature>
<evidence type="ECO:0000256" key="3">
    <source>
        <dbReference type="PROSITE-ProRule" id="PRU00169"/>
    </source>
</evidence>
<dbReference type="InterPro" id="IPR016032">
    <property type="entry name" value="Sig_transdc_resp-reg_C-effctor"/>
</dbReference>
<dbReference type="Pfam" id="PF00196">
    <property type="entry name" value="GerE"/>
    <property type="match status" value="1"/>
</dbReference>
<proteinExistence type="predicted"/>
<dbReference type="InterPro" id="IPR000792">
    <property type="entry name" value="Tscrpt_reg_LuxR_C"/>
</dbReference>
<dbReference type="InterPro" id="IPR058245">
    <property type="entry name" value="NreC/VraR/RcsB-like_REC"/>
</dbReference>
<dbReference type="SMART" id="SM00448">
    <property type="entry name" value="REC"/>
    <property type="match status" value="1"/>
</dbReference>
<dbReference type="SUPFAM" id="SSF52172">
    <property type="entry name" value="CheY-like"/>
    <property type="match status" value="1"/>
</dbReference>
<keyword evidence="1 3" id="KW-0597">Phosphoprotein</keyword>
<dbReference type="AlphaFoldDB" id="A0A0S4LBM6"/>
<evidence type="ECO:0000256" key="2">
    <source>
        <dbReference type="ARBA" id="ARBA00023125"/>
    </source>
</evidence>
<organism evidence="6 7">
    <name type="scientific">Candidatus Nitrospira nitrosa</name>
    <dbReference type="NCBI Taxonomy" id="1742972"/>
    <lineage>
        <taxon>Bacteria</taxon>
        <taxon>Pseudomonadati</taxon>
        <taxon>Nitrospirota</taxon>
        <taxon>Nitrospiria</taxon>
        <taxon>Nitrospirales</taxon>
        <taxon>Nitrospiraceae</taxon>
        <taxon>Nitrospira</taxon>
    </lineage>
</organism>
<dbReference type="GO" id="GO:0000160">
    <property type="term" value="P:phosphorelay signal transduction system"/>
    <property type="evidence" value="ECO:0007669"/>
    <property type="project" value="InterPro"/>
</dbReference>
<dbReference type="Proteomes" id="UP000199032">
    <property type="component" value="Unassembled WGS sequence"/>
</dbReference>
<dbReference type="OrthoDB" id="9816469at2"/>
<gene>
    <name evidence="6" type="ORF">COMA1_11541</name>
</gene>
<dbReference type="STRING" id="1742972.COMA1_11541"/>
<dbReference type="InterPro" id="IPR001789">
    <property type="entry name" value="Sig_transdc_resp-reg_receiver"/>
</dbReference>
<protein>
    <submittedName>
        <fullName evidence="6">Two component transcriptional regulator, LuxR family</fullName>
    </submittedName>
</protein>
<sequence>MHILLVDDHPLLRLAVRQVIECHYPSSTIREAATADEALRITRAQPIEVVILDIQLPDHSGLTLLKQLKKVRTKITCVVLTIHSDPQYLRLAFQHGVSAYLTKESAPEELHKAIRTVCSGGRYISKDLNGSIDVKGRPLPAMLPNPQLSSRELEVLSWLAKGRTVSQVATRLKLSVKTVSTYRSRLLQKLQLETTADLIRYAVDRHLAK</sequence>
<dbReference type="PROSITE" id="PS50043">
    <property type="entry name" value="HTH_LUXR_2"/>
    <property type="match status" value="1"/>
</dbReference>
<dbReference type="PRINTS" id="PR00038">
    <property type="entry name" value="HTHLUXR"/>
</dbReference>
<dbReference type="Pfam" id="PF00072">
    <property type="entry name" value="Response_reg"/>
    <property type="match status" value="1"/>
</dbReference>
<accession>A0A0S4LBM6</accession>
<feature type="modified residue" description="4-aspartylphosphate" evidence="3">
    <location>
        <position position="53"/>
    </location>
</feature>
<dbReference type="InterPro" id="IPR039420">
    <property type="entry name" value="WalR-like"/>
</dbReference>
<dbReference type="Gene3D" id="3.40.50.2300">
    <property type="match status" value="1"/>
</dbReference>
<dbReference type="PROSITE" id="PS50110">
    <property type="entry name" value="RESPONSE_REGULATORY"/>
    <property type="match status" value="1"/>
</dbReference>
<evidence type="ECO:0000259" key="5">
    <source>
        <dbReference type="PROSITE" id="PS50110"/>
    </source>
</evidence>
<reference evidence="6 7" key="1">
    <citation type="submission" date="2015-10" db="EMBL/GenBank/DDBJ databases">
        <authorList>
            <person name="Gilbert D.G."/>
        </authorList>
    </citation>
    <scope>NUCLEOTIDE SEQUENCE [LARGE SCALE GENOMIC DNA]</scope>
    <source>
        <strain evidence="6">COMA1</strain>
    </source>
</reference>
<keyword evidence="7" id="KW-1185">Reference proteome</keyword>